<dbReference type="Proteomes" id="UP001215280">
    <property type="component" value="Unassembled WGS sequence"/>
</dbReference>
<dbReference type="Gene3D" id="3.40.50.720">
    <property type="entry name" value="NAD(P)-binding Rossmann-like Domain"/>
    <property type="match status" value="1"/>
</dbReference>
<dbReference type="SUPFAM" id="SSF51735">
    <property type="entry name" value="NAD(P)-binding Rossmann-fold domains"/>
    <property type="match status" value="1"/>
</dbReference>
<feature type="region of interest" description="Disordered" evidence="1">
    <location>
        <begin position="1"/>
        <end position="29"/>
    </location>
</feature>
<dbReference type="AlphaFoldDB" id="A0AAD7IZ46"/>
<dbReference type="EMBL" id="JARJLG010000073">
    <property type="protein sequence ID" value="KAJ7752772.1"/>
    <property type="molecule type" value="Genomic_DNA"/>
</dbReference>
<accession>A0AAD7IZ46</accession>
<comment type="caution">
    <text evidence="2">The sequence shown here is derived from an EMBL/GenBank/DDBJ whole genome shotgun (WGS) entry which is preliminary data.</text>
</comment>
<name>A0AAD7IZ46_9AGAR</name>
<evidence type="ECO:0000256" key="1">
    <source>
        <dbReference type="SAM" id="MobiDB-lite"/>
    </source>
</evidence>
<reference evidence="2" key="1">
    <citation type="submission" date="2023-03" db="EMBL/GenBank/DDBJ databases">
        <title>Massive genome expansion in bonnet fungi (Mycena s.s.) driven by repeated elements and novel gene families across ecological guilds.</title>
        <authorList>
            <consortium name="Lawrence Berkeley National Laboratory"/>
            <person name="Harder C.B."/>
            <person name="Miyauchi S."/>
            <person name="Viragh M."/>
            <person name="Kuo A."/>
            <person name="Thoen E."/>
            <person name="Andreopoulos B."/>
            <person name="Lu D."/>
            <person name="Skrede I."/>
            <person name="Drula E."/>
            <person name="Henrissat B."/>
            <person name="Morin E."/>
            <person name="Kohler A."/>
            <person name="Barry K."/>
            <person name="LaButti K."/>
            <person name="Morin E."/>
            <person name="Salamov A."/>
            <person name="Lipzen A."/>
            <person name="Mereny Z."/>
            <person name="Hegedus B."/>
            <person name="Baldrian P."/>
            <person name="Stursova M."/>
            <person name="Weitz H."/>
            <person name="Taylor A."/>
            <person name="Grigoriev I.V."/>
            <person name="Nagy L.G."/>
            <person name="Martin F."/>
            <person name="Kauserud H."/>
        </authorList>
    </citation>
    <scope>NUCLEOTIDE SEQUENCE</scope>
    <source>
        <strain evidence="2">CBHHK188m</strain>
    </source>
</reference>
<evidence type="ECO:0000313" key="3">
    <source>
        <dbReference type="Proteomes" id="UP001215280"/>
    </source>
</evidence>
<keyword evidence="3" id="KW-1185">Reference proteome</keyword>
<evidence type="ECO:0000313" key="2">
    <source>
        <dbReference type="EMBL" id="KAJ7752772.1"/>
    </source>
</evidence>
<sequence length="216" mass="23253">MRRLVSATCGRPPHRLAHRKSPIEAQTRSHRIRPRLPCGVLDGGHKHRNYILASLGPAAVCGFEPGCFAAPCPAPNLYVDPRRADSTGGGRKATLLTDPVRVLQTKPAILIFELDLARPSSSESFASAEVPTLSILLNAGISRVVWEITPETQTEAVFQVNFLSNAILSVRLLPLLRSSAERSGAKSYLCIVRYADSKVLVSCGCASSPSAPTQRS</sequence>
<dbReference type="InterPro" id="IPR036291">
    <property type="entry name" value="NAD(P)-bd_dom_sf"/>
</dbReference>
<protein>
    <submittedName>
        <fullName evidence="2">Uncharacterized protein</fullName>
    </submittedName>
</protein>
<organism evidence="2 3">
    <name type="scientific">Mycena maculata</name>
    <dbReference type="NCBI Taxonomy" id="230809"/>
    <lineage>
        <taxon>Eukaryota</taxon>
        <taxon>Fungi</taxon>
        <taxon>Dikarya</taxon>
        <taxon>Basidiomycota</taxon>
        <taxon>Agaricomycotina</taxon>
        <taxon>Agaricomycetes</taxon>
        <taxon>Agaricomycetidae</taxon>
        <taxon>Agaricales</taxon>
        <taxon>Marasmiineae</taxon>
        <taxon>Mycenaceae</taxon>
        <taxon>Mycena</taxon>
    </lineage>
</organism>
<proteinExistence type="predicted"/>
<gene>
    <name evidence="2" type="ORF">DFH07DRAFT_518645</name>
</gene>